<dbReference type="RefSeq" id="WP_132247559.1">
    <property type="nucleotide sequence ID" value="NZ_SLWV01000031.1"/>
</dbReference>
<keyword evidence="3" id="KW-1185">Reference proteome</keyword>
<dbReference type="EMBL" id="SLWV01000031">
    <property type="protein sequence ID" value="TCO69542.1"/>
    <property type="molecule type" value="Genomic_DNA"/>
</dbReference>
<evidence type="ECO:0000313" key="3">
    <source>
        <dbReference type="Proteomes" id="UP000294919"/>
    </source>
</evidence>
<proteinExistence type="predicted"/>
<evidence type="ECO:0000313" key="2">
    <source>
        <dbReference type="EMBL" id="TCO69542.1"/>
    </source>
</evidence>
<dbReference type="AlphaFoldDB" id="A0A4R2KBE2"/>
<dbReference type="Proteomes" id="UP000294919">
    <property type="component" value="Unassembled WGS sequence"/>
</dbReference>
<sequence length="235" mass="27919">MAKKYYWLKLKDNFFDREEIKLVENMPNGEKYINFYLKLLLKSIGTEGKLMFRNTIPYTPEMLSSITNTDIDTVKVATDLFVKLGLMDILDDGALFMLETKNMIGHETEWAKKKREYREKKEDNVLKLSEPSPRDVRQEIDIDIDIELDKDKDKNNKKIKYHDFVFMTAIEYKKLIEEFGEELISEKIEDLNNWKGGKGKKTKSDYLTIRSWIKKDKKKEKEKQLDPYAQYQVTS</sequence>
<dbReference type="Pfam" id="PF09681">
    <property type="entry name" value="Phage_rep_org_N"/>
    <property type="match status" value="1"/>
</dbReference>
<accession>A0A4R2KBE2</accession>
<name>A0A4R2KBE2_9FIRM</name>
<comment type="caution">
    <text evidence="2">The sequence shown here is derived from an EMBL/GenBank/DDBJ whole genome shotgun (WGS) entry which is preliminary data.</text>
</comment>
<feature type="domain" description="Phage replisome organiser N-terminal" evidence="1">
    <location>
        <begin position="7"/>
        <end position="122"/>
    </location>
</feature>
<protein>
    <submittedName>
        <fullName evidence="2">Putative phage replisome organizer</fullName>
    </submittedName>
</protein>
<dbReference type="InterPro" id="IPR010056">
    <property type="entry name" value="Phage_rep_org__N"/>
</dbReference>
<reference evidence="2 3" key="1">
    <citation type="submission" date="2019-03" db="EMBL/GenBank/DDBJ databases">
        <title>Genomic Encyclopedia of Type Strains, Phase IV (KMG-IV): sequencing the most valuable type-strain genomes for metagenomic binning, comparative biology and taxonomic classification.</title>
        <authorList>
            <person name="Goeker M."/>
        </authorList>
    </citation>
    <scope>NUCLEOTIDE SEQUENCE [LARGE SCALE GENOMIC DNA]</scope>
    <source>
        <strain evidence="2 3">DSM 102940</strain>
    </source>
</reference>
<evidence type="ECO:0000259" key="1">
    <source>
        <dbReference type="Pfam" id="PF09681"/>
    </source>
</evidence>
<organism evidence="2 3">
    <name type="scientific">Marinisporobacter balticus</name>
    <dbReference type="NCBI Taxonomy" id="2018667"/>
    <lineage>
        <taxon>Bacteria</taxon>
        <taxon>Bacillati</taxon>
        <taxon>Bacillota</taxon>
        <taxon>Clostridia</taxon>
        <taxon>Peptostreptococcales</taxon>
        <taxon>Thermotaleaceae</taxon>
        <taxon>Marinisporobacter</taxon>
    </lineage>
</organism>
<dbReference type="NCBIfam" id="TIGR01714">
    <property type="entry name" value="phage_rep_org_N"/>
    <property type="match status" value="1"/>
</dbReference>
<gene>
    <name evidence="2" type="ORF">EV214_13166</name>
</gene>
<dbReference type="OrthoDB" id="9788567at2"/>